<accession>A0AAV0WWN3</accession>
<dbReference type="PANTHER" id="PTHR46289:SF17">
    <property type="entry name" value="HAT C-TERMINAL DIMERISATION DOMAIN-CONTAINING PROTEIN"/>
    <property type="match status" value="1"/>
</dbReference>
<comment type="caution">
    <text evidence="1">The sequence shown here is derived from an EMBL/GenBank/DDBJ whole genome shotgun (WGS) entry which is preliminary data.</text>
</comment>
<reference evidence="1 2" key="1">
    <citation type="submission" date="2023-01" db="EMBL/GenBank/DDBJ databases">
        <authorList>
            <person name="Whitehead M."/>
        </authorList>
    </citation>
    <scope>NUCLEOTIDE SEQUENCE [LARGE SCALE GENOMIC DNA]</scope>
</reference>
<name>A0AAV0WWN3_9HEMI</name>
<proteinExistence type="predicted"/>
<evidence type="ECO:0000313" key="2">
    <source>
        <dbReference type="Proteomes" id="UP001160148"/>
    </source>
</evidence>
<sequence length="167" mass="19544">MRYDIILEVLKILTKQGDQTAKALGLLQEVSTFRFIIILQVMETILMRVYSLSCELQSPTLILPSAMELVNSTKQILINMSTDNTFEELQQKAELIAKKNYIQIEKDQVAKRRKETYNTHFDDYFIESTVGKNSSKQKDLKNIKAEILFEVLDRFLCTYYKYTTIYC</sequence>
<protein>
    <submittedName>
        <fullName evidence="1">Uncharacterized protein</fullName>
    </submittedName>
</protein>
<evidence type="ECO:0000313" key="1">
    <source>
        <dbReference type="EMBL" id="CAI6359891.1"/>
    </source>
</evidence>
<dbReference type="AlphaFoldDB" id="A0AAV0WWN3"/>
<dbReference type="InterPro" id="IPR052958">
    <property type="entry name" value="IFN-induced_PKR_regulator"/>
</dbReference>
<dbReference type="Proteomes" id="UP001160148">
    <property type="component" value="Unassembled WGS sequence"/>
</dbReference>
<organism evidence="1 2">
    <name type="scientific">Macrosiphum euphorbiae</name>
    <name type="common">potato aphid</name>
    <dbReference type="NCBI Taxonomy" id="13131"/>
    <lineage>
        <taxon>Eukaryota</taxon>
        <taxon>Metazoa</taxon>
        <taxon>Ecdysozoa</taxon>
        <taxon>Arthropoda</taxon>
        <taxon>Hexapoda</taxon>
        <taxon>Insecta</taxon>
        <taxon>Pterygota</taxon>
        <taxon>Neoptera</taxon>
        <taxon>Paraneoptera</taxon>
        <taxon>Hemiptera</taxon>
        <taxon>Sternorrhyncha</taxon>
        <taxon>Aphidomorpha</taxon>
        <taxon>Aphidoidea</taxon>
        <taxon>Aphididae</taxon>
        <taxon>Macrosiphini</taxon>
        <taxon>Macrosiphum</taxon>
    </lineage>
</organism>
<dbReference type="EMBL" id="CARXXK010000002">
    <property type="protein sequence ID" value="CAI6359891.1"/>
    <property type="molecule type" value="Genomic_DNA"/>
</dbReference>
<gene>
    <name evidence="1" type="ORF">MEUPH1_LOCUS15256</name>
</gene>
<dbReference type="PANTHER" id="PTHR46289">
    <property type="entry name" value="52 KDA REPRESSOR OF THE INHIBITOR OF THE PROTEIN KINASE-LIKE PROTEIN-RELATED"/>
    <property type="match status" value="1"/>
</dbReference>
<keyword evidence="2" id="KW-1185">Reference proteome</keyword>